<dbReference type="EMBL" id="LN681231">
    <property type="protein sequence ID" value="CEK27341.1"/>
    <property type="molecule type" value="Genomic_DNA"/>
</dbReference>
<sequence>MLHCCSQGAHANGGKVDRQYLVYSVNDIRDIRPDIAV</sequence>
<accession>A0A0A8VIB8</accession>
<dbReference type="AlphaFoldDB" id="A0A0A8VIB8"/>
<name>A0A0A8VIB8_YERRU</name>
<organism evidence="1">
    <name type="scientific">Yersinia ruckeri</name>
    <dbReference type="NCBI Taxonomy" id="29486"/>
    <lineage>
        <taxon>Bacteria</taxon>
        <taxon>Pseudomonadati</taxon>
        <taxon>Pseudomonadota</taxon>
        <taxon>Gammaproteobacteria</taxon>
        <taxon>Enterobacterales</taxon>
        <taxon>Yersiniaceae</taxon>
        <taxon>Yersinia</taxon>
    </lineage>
</organism>
<gene>
    <name evidence="1" type="ORF">CSF007_7925</name>
</gene>
<proteinExistence type="predicted"/>
<protein>
    <submittedName>
        <fullName evidence="1">Uncharacterized protein</fullName>
    </submittedName>
</protein>
<reference evidence="1" key="1">
    <citation type="journal article" date="2015" name="Genome Announc.">
        <title>Complete Genome Sequence of Yersinia ruckeri Strain CSF007-82, Etiologic Agent of Red Mouth Disease in Salmonid Fish.</title>
        <authorList>
            <person name="Nelson M.C."/>
            <person name="LaPatra S.E."/>
            <person name="Welch T.J."/>
            <person name="Graf J."/>
        </authorList>
    </citation>
    <scope>NUCLEOTIDE SEQUENCE</scope>
    <source>
        <strain evidence="1">CSF007-82</strain>
    </source>
</reference>
<evidence type="ECO:0000313" key="1">
    <source>
        <dbReference type="EMBL" id="CEK27341.1"/>
    </source>
</evidence>